<dbReference type="InterPro" id="IPR013786">
    <property type="entry name" value="AcylCoA_DH/ox_N"/>
</dbReference>
<dbReference type="Proteomes" id="UP000193083">
    <property type="component" value="Unassembled WGS sequence"/>
</dbReference>
<evidence type="ECO:0000313" key="10">
    <source>
        <dbReference type="EMBL" id="SMH54688.1"/>
    </source>
</evidence>
<evidence type="ECO:0000259" key="9">
    <source>
        <dbReference type="Pfam" id="PF02771"/>
    </source>
</evidence>
<comment type="similarity">
    <text evidence="2 6">Belongs to the acyl-CoA dehydrogenase family.</text>
</comment>
<evidence type="ECO:0000259" key="7">
    <source>
        <dbReference type="Pfam" id="PF00441"/>
    </source>
</evidence>
<dbReference type="Gene3D" id="1.10.540.10">
    <property type="entry name" value="Acyl-CoA dehydrogenase/oxidase, N-terminal domain"/>
    <property type="match status" value="1"/>
</dbReference>
<evidence type="ECO:0000256" key="1">
    <source>
        <dbReference type="ARBA" id="ARBA00001974"/>
    </source>
</evidence>
<dbReference type="PANTHER" id="PTHR43884">
    <property type="entry name" value="ACYL-COA DEHYDROGENASE"/>
    <property type="match status" value="1"/>
</dbReference>
<dbReference type="FunFam" id="1.20.140.10:FF:000001">
    <property type="entry name" value="Acyl-CoA dehydrogenase"/>
    <property type="match status" value="1"/>
</dbReference>
<evidence type="ECO:0000256" key="5">
    <source>
        <dbReference type="ARBA" id="ARBA00023002"/>
    </source>
</evidence>
<dbReference type="InterPro" id="IPR009075">
    <property type="entry name" value="AcylCo_DH/oxidase_C"/>
</dbReference>
<dbReference type="RefSeq" id="WP_085466780.1">
    <property type="nucleotide sequence ID" value="NZ_FXBL01000004.1"/>
</dbReference>
<dbReference type="Gene3D" id="1.20.140.10">
    <property type="entry name" value="Butyryl-CoA Dehydrogenase, subunit A, domain 3"/>
    <property type="match status" value="1"/>
</dbReference>
<sequence length="381" mass="41877">MDFALTGEQRLLQETLRDFAEAELRPHYARWDRNREFPAEVWPRLGAVGAFGLRVPGALGGADLNYLEAGLAIEQIARGDFNVCYGMLNSCFAGDILSRFATQQLCETWLTPMAAGEKIISVMLTEPHCGSDAASIRTRAVRDGDHYVINGEKSAITLLMVADAGILFAKTAPEKKAAGVSAFLLPLDTPGLSRTPYEDMGAKGIVRGSLFLDNVRVPAANMIGPENAGFTQVMQTFDYTRALIGLMCLGAAEQTLEETISYVKERQAFGQPVSKNQGVSFPLAEAKSRLEMLRWLCYRTLWLRDQGLPHTAEAAMCKAEGPTICADVIRACLVLHGHYGYTQDFPVEQRYRDVLGQIIADGTPQIMKLIIARHVLGREFA</sequence>
<keyword evidence="11" id="KW-1185">Reference proteome</keyword>
<dbReference type="GO" id="GO:0050660">
    <property type="term" value="F:flavin adenine dinucleotide binding"/>
    <property type="evidence" value="ECO:0007669"/>
    <property type="project" value="InterPro"/>
</dbReference>
<dbReference type="InterPro" id="IPR037069">
    <property type="entry name" value="AcylCoA_DH/ox_N_sf"/>
</dbReference>
<evidence type="ECO:0000256" key="6">
    <source>
        <dbReference type="RuleBase" id="RU362125"/>
    </source>
</evidence>
<feature type="domain" description="Acyl-CoA oxidase/dehydrogenase middle" evidence="8">
    <location>
        <begin position="122"/>
        <end position="215"/>
    </location>
</feature>
<keyword evidence="5 6" id="KW-0560">Oxidoreductase</keyword>
<feature type="domain" description="Acyl-CoA dehydrogenase/oxidase N-terminal" evidence="9">
    <location>
        <begin position="7"/>
        <end position="117"/>
    </location>
</feature>
<dbReference type="AlphaFoldDB" id="A0A1X7PTZ0"/>
<dbReference type="InterPro" id="IPR006091">
    <property type="entry name" value="Acyl-CoA_Oxase/DH_mid-dom"/>
</dbReference>
<dbReference type="PANTHER" id="PTHR43884:SF37">
    <property type="entry name" value="ACYL-COA DEHYDROGENASE"/>
    <property type="match status" value="1"/>
</dbReference>
<keyword evidence="4 6" id="KW-0274">FAD</keyword>
<dbReference type="Pfam" id="PF02770">
    <property type="entry name" value="Acyl-CoA_dh_M"/>
    <property type="match status" value="1"/>
</dbReference>
<name>A0A1X7PTZ0_9HYPH</name>
<dbReference type="Gene3D" id="2.40.110.10">
    <property type="entry name" value="Butyryl-CoA Dehydrogenase, subunit A, domain 2"/>
    <property type="match status" value="1"/>
</dbReference>
<dbReference type="SUPFAM" id="SSF47203">
    <property type="entry name" value="Acyl-CoA dehydrogenase C-terminal domain-like"/>
    <property type="match status" value="1"/>
</dbReference>
<dbReference type="InterPro" id="IPR046373">
    <property type="entry name" value="Acyl-CoA_Oxase/DH_mid-dom_sf"/>
</dbReference>
<dbReference type="Pfam" id="PF00441">
    <property type="entry name" value="Acyl-CoA_dh_1"/>
    <property type="match status" value="1"/>
</dbReference>
<dbReference type="Pfam" id="PF02771">
    <property type="entry name" value="Acyl-CoA_dh_N"/>
    <property type="match status" value="1"/>
</dbReference>
<dbReference type="InterPro" id="IPR036250">
    <property type="entry name" value="AcylCo_DH-like_C"/>
</dbReference>
<protein>
    <submittedName>
        <fullName evidence="10">Cyclohexanecarboxyl-CoA dehydrogenase</fullName>
    </submittedName>
</protein>
<evidence type="ECO:0000256" key="3">
    <source>
        <dbReference type="ARBA" id="ARBA00022630"/>
    </source>
</evidence>
<dbReference type="FunFam" id="2.40.110.10:FF:000002">
    <property type="entry name" value="Acyl-CoA dehydrogenase fadE12"/>
    <property type="match status" value="1"/>
</dbReference>
<dbReference type="SUPFAM" id="SSF56645">
    <property type="entry name" value="Acyl-CoA dehydrogenase NM domain-like"/>
    <property type="match status" value="1"/>
</dbReference>
<dbReference type="InterPro" id="IPR009100">
    <property type="entry name" value="AcylCoA_DH/oxidase_NM_dom_sf"/>
</dbReference>
<reference evidence="10 11" key="1">
    <citation type="submission" date="2017-04" db="EMBL/GenBank/DDBJ databases">
        <authorList>
            <person name="Afonso C.L."/>
            <person name="Miller P.J."/>
            <person name="Scott M.A."/>
            <person name="Spackman E."/>
            <person name="Goraichik I."/>
            <person name="Dimitrov K.M."/>
            <person name="Suarez D.L."/>
            <person name="Swayne D.E."/>
        </authorList>
    </citation>
    <scope>NUCLEOTIDE SEQUENCE [LARGE SCALE GENOMIC DNA]</scope>
    <source>
        <strain evidence="10 11">B5P</strain>
    </source>
</reference>
<feature type="domain" description="Acyl-CoA dehydrogenase/oxidase C-terminal" evidence="7">
    <location>
        <begin position="227"/>
        <end position="376"/>
    </location>
</feature>
<evidence type="ECO:0000259" key="8">
    <source>
        <dbReference type="Pfam" id="PF02770"/>
    </source>
</evidence>
<accession>A0A1X7PTZ0</accession>
<organism evidence="10 11">
    <name type="scientific">Mesorhizobium australicum</name>
    <dbReference type="NCBI Taxonomy" id="536018"/>
    <lineage>
        <taxon>Bacteria</taxon>
        <taxon>Pseudomonadati</taxon>
        <taxon>Pseudomonadota</taxon>
        <taxon>Alphaproteobacteria</taxon>
        <taxon>Hyphomicrobiales</taxon>
        <taxon>Phyllobacteriaceae</taxon>
        <taxon>Mesorhizobium</taxon>
    </lineage>
</organism>
<proteinExistence type="inferred from homology"/>
<gene>
    <name evidence="10" type="ORF">SAMN02982922_5151</name>
</gene>
<dbReference type="OrthoDB" id="9769473at2"/>
<evidence type="ECO:0000256" key="4">
    <source>
        <dbReference type="ARBA" id="ARBA00022827"/>
    </source>
</evidence>
<dbReference type="EMBL" id="FXBL01000004">
    <property type="protein sequence ID" value="SMH54688.1"/>
    <property type="molecule type" value="Genomic_DNA"/>
</dbReference>
<evidence type="ECO:0000256" key="2">
    <source>
        <dbReference type="ARBA" id="ARBA00009347"/>
    </source>
</evidence>
<comment type="cofactor">
    <cofactor evidence="1 6">
        <name>FAD</name>
        <dbReference type="ChEBI" id="CHEBI:57692"/>
    </cofactor>
</comment>
<keyword evidence="3 6" id="KW-0285">Flavoprotein</keyword>
<evidence type="ECO:0000313" key="11">
    <source>
        <dbReference type="Proteomes" id="UP000193083"/>
    </source>
</evidence>
<dbReference type="GO" id="GO:0003995">
    <property type="term" value="F:acyl-CoA dehydrogenase activity"/>
    <property type="evidence" value="ECO:0007669"/>
    <property type="project" value="TreeGrafter"/>
</dbReference>